<protein>
    <submittedName>
        <fullName evidence="3">Uncharacterized protein</fullName>
    </submittedName>
</protein>
<comment type="caution">
    <text evidence="3">The sequence shown here is derived from an EMBL/GenBank/DDBJ whole genome shotgun (WGS) entry which is preliminary data.</text>
</comment>
<dbReference type="Pfam" id="PF22693">
    <property type="entry name" value="MACPF_1"/>
    <property type="match status" value="1"/>
</dbReference>
<dbReference type="InterPro" id="IPR055854">
    <property type="entry name" value="DUF7431"/>
</dbReference>
<evidence type="ECO:0000313" key="4">
    <source>
        <dbReference type="Proteomes" id="UP000266673"/>
    </source>
</evidence>
<feature type="domain" description="DUF7431" evidence="2">
    <location>
        <begin position="323"/>
        <end position="436"/>
    </location>
</feature>
<keyword evidence="4" id="KW-1185">Reference proteome</keyword>
<dbReference type="STRING" id="44941.A0A397W396"/>
<dbReference type="Proteomes" id="UP000266673">
    <property type="component" value="Unassembled WGS sequence"/>
</dbReference>
<accession>A0A397W396</accession>
<evidence type="ECO:0000313" key="3">
    <source>
        <dbReference type="EMBL" id="RIB28502.1"/>
    </source>
</evidence>
<evidence type="ECO:0000259" key="2">
    <source>
        <dbReference type="Pfam" id="PF24209"/>
    </source>
</evidence>
<dbReference type="AlphaFoldDB" id="A0A397W396"/>
<gene>
    <name evidence="3" type="ORF">C2G38_2028474</name>
</gene>
<dbReference type="InterPro" id="IPR054586">
    <property type="entry name" value="MACPF_1_fungal"/>
</dbReference>
<sequence>MYFAGKGGGIISQDAEHSCKLGDALRDGDIIKIKRSLEHIDESEIIKRCNLVYGIKMSDDGPVEPHKSKKAFEFIKQNEVIELFQPIADIYSKDESFTRNNKYEIIYQKNLIANLKVSANLPWSSLSTDFEISYERLRGRTNYNETSMIFDVNLQGRAKVLMTNKVRPSKEFEKAVDDALKDFKPLEKLKDVCKEYGEFWAREIILGGKIQIIRDDFIEISTQTEERTLGASSSINIRNINLNLQGNRSENEIIGINSRESSTKPMYIGGDINMARENINGWIKSLENYTKWRIVEYRDVVSIFEILDHDLRRRVLNTLGRNILYAKVDKCKLTFFPNQQPCIHELDIPKKYKENVKDYQIFATIISEKKGTFSVRVMYTTDDNSTNIRSTNLLIHQFRKSRKNKLRNYLLKIRWIIIGIPNDFNFFDYEDFGGLKELEIKLSNNFSSNHLRILLIFMISTRNVKHIH</sequence>
<organism evidence="3 4">
    <name type="scientific">Gigaspora rosea</name>
    <dbReference type="NCBI Taxonomy" id="44941"/>
    <lineage>
        <taxon>Eukaryota</taxon>
        <taxon>Fungi</taxon>
        <taxon>Fungi incertae sedis</taxon>
        <taxon>Mucoromycota</taxon>
        <taxon>Glomeromycotina</taxon>
        <taxon>Glomeromycetes</taxon>
        <taxon>Diversisporales</taxon>
        <taxon>Gigasporaceae</taxon>
        <taxon>Gigaspora</taxon>
    </lineage>
</organism>
<proteinExistence type="predicted"/>
<dbReference type="Pfam" id="PF24209">
    <property type="entry name" value="DUF7431"/>
    <property type="match status" value="1"/>
</dbReference>
<dbReference type="EMBL" id="QKWP01000063">
    <property type="protein sequence ID" value="RIB28502.1"/>
    <property type="molecule type" value="Genomic_DNA"/>
</dbReference>
<evidence type="ECO:0000259" key="1">
    <source>
        <dbReference type="Pfam" id="PF22693"/>
    </source>
</evidence>
<feature type="domain" description="MACPF-like" evidence="1">
    <location>
        <begin position="101"/>
        <end position="315"/>
    </location>
</feature>
<name>A0A397W396_9GLOM</name>
<reference evidence="3 4" key="1">
    <citation type="submission" date="2018-06" db="EMBL/GenBank/DDBJ databases">
        <title>Comparative genomics reveals the genomic features of Rhizophagus irregularis, R. cerebriforme, R. diaphanum and Gigaspora rosea, and their symbiotic lifestyle signature.</title>
        <authorList>
            <person name="Morin E."/>
            <person name="San Clemente H."/>
            <person name="Chen E.C.H."/>
            <person name="De La Providencia I."/>
            <person name="Hainaut M."/>
            <person name="Kuo A."/>
            <person name="Kohler A."/>
            <person name="Murat C."/>
            <person name="Tang N."/>
            <person name="Roy S."/>
            <person name="Loubradou J."/>
            <person name="Henrissat B."/>
            <person name="Grigoriev I.V."/>
            <person name="Corradi N."/>
            <person name="Roux C."/>
            <person name="Martin F.M."/>
        </authorList>
    </citation>
    <scope>NUCLEOTIDE SEQUENCE [LARGE SCALE GENOMIC DNA]</scope>
    <source>
        <strain evidence="3 4">DAOM 194757</strain>
    </source>
</reference>
<dbReference type="OrthoDB" id="2334385at2759"/>